<dbReference type="AlphaFoldDB" id="A0A8W8NRZ4"/>
<comment type="cofactor">
    <cofactor evidence="1">
        <name>Zn(2+)</name>
        <dbReference type="ChEBI" id="CHEBI:29105"/>
    </cofactor>
</comment>
<keyword evidence="7" id="KW-0808">Transferase</keyword>
<evidence type="ECO:0000256" key="14">
    <source>
        <dbReference type="ARBA" id="ARBA00050912"/>
    </source>
</evidence>
<dbReference type="SMART" id="SM00904">
    <property type="entry name" value="Flavokinase"/>
    <property type="match status" value="1"/>
</dbReference>
<keyword evidence="11" id="KW-0862">Zinc</keyword>
<evidence type="ECO:0000256" key="5">
    <source>
        <dbReference type="ARBA" id="ARBA00022630"/>
    </source>
</evidence>
<dbReference type="InterPro" id="IPR023468">
    <property type="entry name" value="Riboflavin_kinase"/>
</dbReference>
<comment type="pathway">
    <text evidence="2">Cofactor biosynthesis; FMN biosynthesis; FMN from riboflavin (ATP route): step 1/1.</text>
</comment>
<dbReference type="FunFam" id="2.40.30.30:FF:000002">
    <property type="entry name" value="Riboflavin kinase, putative"/>
    <property type="match status" value="1"/>
</dbReference>
<evidence type="ECO:0000256" key="7">
    <source>
        <dbReference type="ARBA" id="ARBA00022679"/>
    </source>
</evidence>
<reference evidence="19" key="1">
    <citation type="submission" date="2022-08" db="UniProtKB">
        <authorList>
            <consortium name="EnsemblMetazoa"/>
        </authorList>
    </citation>
    <scope>IDENTIFICATION</scope>
    <source>
        <strain evidence="19">05x7-T-G4-1.051#20</strain>
    </source>
</reference>
<dbReference type="InterPro" id="IPR023465">
    <property type="entry name" value="Riboflavin_kinase_dom_sf"/>
</dbReference>
<dbReference type="PANTHER" id="PTHR22749:SF6">
    <property type="entry name" value="RIBOFLAVIN KINASE"/>
    <property type="match status" value="1"/>
</dbReference>
<keyword evidence="9" id="KW-0547">Nucleotide-binding</keyword>
<dbReference type="GO" id="GO:0008531">
    <property type="term" value="F:riboflavin kinase activity"/>
    <property type="evidence" value="ECO:0007669"/>
    <property type="project" value="UniProtKB-EC"/>
</dbReference>
<evidence type="ECO:0000256" key="13">
    <source>
        <dbReference type="ARBA" id="ARBA00029789"/>
    </source>
</evidence>
<keyword evidence="12" id="KW-0067">ATP-binding</keyword>
<keyword evidence="10" id="KW-0418">Kinase</keyword>
<evidence type="ECO:0000313" key="19">
    <source>
        <dbReference type="EnsemblMetazoa" id="G7746.1:cds"/>
    </source>
</evidence>
<keyword evidence="5" id="KW-0285">Flavoprotein</keyword>
<dbReference type="PANTHER" id="PTHR22749">
    <property type="entry name" value="RIBOFLAVIN KINASE/FMN ADENYLYLTRANSFERASE"/>
    <property type="match status" value="1"/>
</dbReference>
<evidence type="ECO:0000256" key="9">
    <source>
        <dbReference type="ARBA" id="ARBA00022741"/>
    </source>
</evidence>
<evidence type="ECO:0000259" key="18">
    <source>
        <dbReference type="SMART" id="SM00904"/>
    </source>
</evidence>
<dbReference type="GO" id="GO:0005739">
    <property type="term" value="C:mitochondrion"/>
    <property type="evidence" value="ECO:0007669"/>
    <property type="project" value="TreeGrafter"/>
</dbReference>
<dbReference type="EC" id="2.7.1.26" evidence="3"/>
<evidence type="ECO:0000256" key="1">
    <source>
        <dbReference type="ARBA" id="ARBA00001947"/>
    </source>
</evidence>
<evidence type="ECO:0000256" key="3">
    <source>
        <dbReference type="ARBA" id="ARBA00012105"/>
    </source>
</evidence>
<comment type="function">
    <text evidence="15">Catalyzes the phosphorylation of riboflavin (vitamin B2) to form flavin-mononucleotide (FMN), hence rate-limiting enzyme in the synthesis of FAD. Essential for TNF-induced reactive oxygen species (ROS) production. Through its interaction with both TNFRSF1A and CYBA, physically and functionally couples TNFRSF1A to NADPH oxidase. TNF-activation of RFK may enhance the incorporation of FAD in NADPH oxidase, a critical step for the assembly and activation of NADPH oxidase.</text>
</comment>
<feature type="domain" description="Riboflavin kinase" evidence="18">
    <location>
        <begin position="54"/>
        <end position="184"/>
    </location>
</feature>
<dbReference type="Pfam" id="PF01687">
    <property type="entry name" value="Flavokinase"/>
    <property type="match status" value="1"/>
</dbReference>
<evidence type="ECO:0000256" key="16">
    <source>
        <dbReference type="ARBA" id="ARBA00077632"/>
    </source>
</evidence>
<evidence type="ECO:0000256" key="11">
    <source>
        <dbReference type="ARBA" id="ARBA00022833"/>
    </source>
</evidence>
<feature type="region of interest" description="Disordered" evidence="17">
    <location>
        <begin position="194"/>
        <end position="218"/>
    </location>
</feature>
<evidence type="ECO:0000256" key="8">
    <source>
        <dbReference type="ARBA" id="ARBA00022723"/>
    </source>
</evidence>
<evidence type="ECO:0000256" key="2">
    <source>
        <dbReference type="ARBA" id="ARBA00005201"/>
    </source>
</evidence>
<evidence type="ECO:0000256" key="10">
    <source>
        <dbReference type="ARBA" id="ARBA00022777"/>
    </source>
</evidence>
<dbReference type="SUPFAM" id="SSF82114">
    <property type="entry name" value="Riboflavin kinase-like"/>
    <property type="match status" value="1"/>
</dbReference>
<comment type="catalytic activity">
    <reaction evidence="14">
        <text>riboflavin + ATP = FMN + ADP + H(+)</text>
        <dbReference type="Rhea" id="RHEA:14357"/>
        <dbReference type="ChEBI" id="CHEBI:15378"/>
        <dbReference type="ChEBI" id="CHEBI:30616"/>
        <dbReference type="ChEBI" id="CHEBI:57986"/>
        <dbReference type="ChEBI" id="CHEBI:58210"/>
        <dbReference type="ChEBI" id="CHEBI:456216"/>
        <dbReference type="EC" id="2.7.1.26"/>
    </reaction>
    <physiologicalReaction direction="left-to-right" evidence="14">
        <dbReference type="Rhea" id="RHEA:14358"/>
    </physiologicalReaction>
</comment>
<evidence type="ECO:0000313" key="20">
    <source>
        <dbReference type="Proteomes" id="UP000005408"/>
    </source>
</evidence>
<dbReference type="GO" id="GO:0005524">
    <property type="term" value="F:ATP binding"/>
    <property type="evidence" value="ECO:0007669"/>
    <property type="project" value="UniProtKB-KW"/>
</dbReference>
<proteinExistence type="predicted"/>
<evidence type="ECO:0000256" key="6">
    <source>
        <dbReference type="ARBA" id="ARBA00022643"/>
    </source>
</evidence>
<dbReference type="GO" id="GO:0046872">
    <property type="term" value="F:metal ion binding"/>
    <property type="evidence" value="ECO:0007669"/>
    <property type="project" value="UniProtKB-KW"/>
</dbReference>
<sequence>MDDVIGVAMVMDDVRGSSEDPEEPIVRWTCQPMRVTTYATFVKLAGRSFHSVMSTKLPHFAEGEVVKGFGRGSKELGIPTANYPESVVDNLPKEMPLGVYYGWGSVDDGEVYKMVLSVGWNLYYKNTKKSMETYLMHTFNEDFYGSKLKVVMLGYIRPMKDFSSLDELVKAIENDIYVAKQKLDQPENLKYKTNNFFSPSGGKGNEEAETNGPSHISR</sequence>
<dbReference type="EnsemblMetazoa" id="G7746.1">
    <property type="protein sequence ID" value="G7746.1:cds"/>
    <property type="gene ID" value="G7746"/>
</dbReference>
<accession>A0A8W8NRZ4</accession>
<keyword evidence="20" id="KW-1185">Reference proteome</keyword>
<organism evidence="19 20">
    <name type="scientific">Magallana gigas</name>
    <name type="common">Pacific oyster</name>
    <name type="synonym">Crassostrea gigas</name>
    <dbReference type="NCBI Taxonomy" id="29159"/>
    <lineage>
        <taxon>Eukaryota</taxon>
        <taxon>Metazoa</taxon>
        <taxon>Spiralia</taxon>
        <taxon>Lophotrochozoa</taxon>
        <taxon>Mollusca</taxon>
        <taxon>Bivalvia</taxon>
        <taxon>Autobranchia</taxon>
        <taxon>Pteriomorphia</taxon>
        <taxon>Ostreida</taxon>
        <taxon>Ostreoidea</taxon>
        <taxon>Ostreidae</taxon>
        <taxon>Magallana</taxon>
    </lineage>
</organism>
<evidence type="ECO:0000256" key="15">
    <source>
        <dbReference type="ARBA" id="ARBA00054097"/>
    </source>
</evidence>
<keyword evidence="8" id="KW-0479">Metal-binding</keyword>
<keyword evidence="6" id="KW-0288">FMN</keyword>
<dbReference type="Gene3D" id="2.40.30.30">
    <property type="entry name" value="Riboflavin kinase-like"/>
    <property type="match status" value="1"/>
</dbReference>
<evidence type="ECO:0000256" key="17">
    <source>
        <dbReference type="SAM" id="MobiDB-lite"/>
    </source>
</evidence>
<name>A0A8W8NRZ4_MAGGI</name>
<dbReference type="Proteomes" id="UP000005408">
    <property type="component" value="Unassembled WGS sequence"/>
</dbReference>
<evidence type="ECO:0000256" key="4">
    <source>
        <dbReference type="ARBA" id="ARBA00017394"/>
    </source>
</evidence>
<evidence type="ECO:0000256" key="12">
    <source>
        <dbReference type="ARBA" id="ARBA00022840"/>
    </source>
</evidence>
<dbReference type="InterPro" id="IPR015865">
    <property type="entry name" value="Riboflavin_kinase_bac/euk"/>
</dbReference>
<dbReference type="GO" id="GO:0009231">
    <property type="term" value="P:riboflavin biosynthetic process"/>
    <property type="evidence" value="ECO:0007669"/>
    <property type="project" value="InterPro"/>
</dbReference>
<protein>
    <recommendedName>
        <fullName evidence="4">Riboflavin kinase</fullName>
        <ecNumber evidence="3">2.7.1.26</ecNumber>
    </recommendedName>
    <alternativeName>
        <fullName evidence="16">ATP:riboflavin 5'-phosphotransferase</fullName>
    </alternativeName>
    <alternativeName>
        <fullName evidence="13">Flavokinase</fullName>
    </alternativeName>
</protein>
<dbReference type="GO" id="GO:0009398">
    <property type="term" value="P:FMN biosynthetic process"/>
    <property type="evidence" value="ECO:0007669"/>
    <property type="project" value="TreeGrafter"/>
</dbReference>